<dbReference type="OrthoDB" id="9795776at2"/>
<comment type="similarity">
    <text evidence="1">Belongs to the type-I restriction system S methylase family.</text>
</comment>
<proteinExistence type="inferred from homology"/>
<accession>A0A402A7X2</accession>
<organism evidence="5 6">
    <name type="scientific">Tengunoibacter tsumagoiensis</name>
    <dbReference type="NCBI Taxonomy" id="2014871"/>
    <lineage>
        <taxon>Bacteria</taxon>
        <taxon>Bacillati</taxon>
        <taxon>Chloroflexota</taxon>
        <taxon>Ktedonobacteria</taxon>
        <taxon>Ktedonobacterales</taxon>
        <taxon>Dictyobacteraceae</taxon>
        <taxon>Tengunoibacter</taxon>
    </lineage>
</organism>
<keyword evidence="2" id="KW-0680">Restriction system</keyword>
<dbReference type="InterPro" id="IPR000055">
    <property type="entry name" value="Restrct_endonuc_typeI_TRD"/>
</dbReference>
<dbReference type="Proteomes" id="UP000287352">
    <property type="component" value="Unassembled WGS sequence"/>
</dbReference>
<dbReference type="InterPro" id="IPR044946">
    <property type="entry name" value="Restrct_endonuc_typeI_TRD_sf"/>
</dbReference>
<evidence type="ECO:0000256" key="3">
    <source>
        <dbReference type="ARBA" id="ARBA00023125"/>
    </source>
</evidence>
<sequence>MVATSKVTMVNLGYKQTDLGMIPEDWEAKTFGEVMTGFTSGATPSRTHPEFFKGDIRWITSRELGYNVINDTIEKISVEAVFKTNLKLLPKGTFLIAITGMEAEGTRGRCGIVGEEATTNQHCMALFPSKELNTSYLFHYYMYKGKALAVQYCQGTKQQDYTGKIVKLLPIVFPPSIKEQQAIATALSDIDALITSLDKLISKKRAIKQATMQQLLTGKMRLPGFSGNENGKLGDLFDLNPKRTLISDTDSVTLIRMEDISENGTILNQNVVPLSLIKKGLTFFERNDVLVAKITPCFENGKGACLDTLKTRFGFGSTEFHILRAKRNAISRYIFYQTQTVEFRQQLELEMIGTAGQKRVPLQSIRNYVLPVLHSREEQQAIAAVLSDMDTEIEALEQRRDKTVMVKQGMMQELLTGKTRLV</sequence>
<feature type="domain" description="Type I restriction modification DNA specificity" evidence="4">
    <location>
        <begin position="228"/>
        <end position="399"/>
    </location>
</feature>
<dbReference type="InterPro" id="IPR052021">
    <property type="entry name" value="Type-I_RS_S_subunit"/>
</dbReference>
<comment type="caution">
    <text evidence="5">The sequence shown here is derived from an EMBL/GenBank/DDBJ whole genome shotgun (WGS) entry which is preliminary data.</text>
</comment>
<dbReference type="AlphaFoldDB" id="A0A402A7X2"/>
<protein>
    <submittedName>
        <fullName evidence="5">Restriction endonuclease subunit S</fullName>
    </submittedName>
</protein>
<reference evidence="6" key="1">
    <citation type="submission" date="2018-12" db="EMBL/GenBank/DDBJ databases">
        <title>Tengunoibacter tsumagoiensis gen. nov., sp. nov., Dictyobacter kobayashii sp. nov., D. alpinus sp. nov., and D. joshuensis sp. nov. and description of Dictyobacteraceae fam. nov. within the order Ktedonobacterales isolated from Tengu-no-mugimeshi.</title>
        <authorList>
            <person name="Wang C.M."/>
            <person name="Zheng Y."/>
            <person name="Sakai Y."/>
            <person name="Toyoda A."/>
            <person name="Minakuchi Y."/>
            <person name="Abe K."/>
            <person name="Yokota A."/>
            <person name="Yabe S."/>
        </authorList>
    </citation>
    <scope>NUCLEOTIDE SEQUENCE [LARGE SCALE GENOMIC DNA]</scope>
    <source>
        <strain evidence="6">Uno3</strain>
    </source>
</reference>
<dbReference type="GO" id="GO:0003677">
    <property type="term" value="F:DNA binding"/>
    <property type="evidence" value="ECO:0007669"/>
    <property type="project" value="UniProtKB-KW"/>
</dbReference>
<dbReference type="CDD" id="cd17260">
    <property type="entry name" value="RMtype1_S_EcoEI-TRD1-CR1_like"/>
    <property type="match status" value="1"/>
</dbReference>
<keyword evidence="3" id="KW-0238">DNA-binding</keyword>
<evidence type="ECO:0000313" key="6">
    <source>
        <dbReference type="Proteomes" id="UP000287352"/>
    </source>
</evidence>
<dbReference type="PANTHER" id="PTHR30408">
    <property type="entry name" value="TYPE-1 RESTRICTION ENZYME ECOKI SPECIFICITY PROTEIN"/>
    <property type="match status" value="1"/>
</dbReference>
<dbReference type="SUPFAM" id="SSF116734">
    <property type="entry name" value="DNA methylase specificity domain"/>
    <property type="match status" value="2"/>
</dbReference>
<keyword evidence="5" id="KW-0255">Endonuclease</keyword>
<dbReference type="GO" id="GO:0009307">
    <property type="term" value="P:DNA restriction-modification system"/>
    <property type="evidence" value="ECO:0007669"/>
    <property type="project" value="UniProtKB-KW"/>
</dbReference>
<evidence type="ECO:0000259" key="4">
    <source>
        <dbReference type="Pfam" id="PF01420"/>
    </source>
</evidence>
<feature type="domain" description="Type I restriction modification DNA specificity" evidence="4">
    <location>
        <begin position="23"/>
        <end position="197"/>
    </location>
</feature>
<dbReference type="Gene3D" id="3.90.220.20">
    <property type="entry name" value="DNA methylase specificity domains"/>
    <property type="match status" value="2"/>
</dbReference>
<evidence type="ECO:0000313" key="5">
    <source>
        <dbReference type="EMBL" id="GCE15105.1"/>
    </source>
</evidence>
<dbReference type="EMBL" id="BIFR01000002">
    <property type="protein sequence ID" value="GCE15105.1"/>
    <property type="molecule type" value="Genomic_DNA"/>
</dbReference>
<dbReference type="GO" id="GO:0004519">
    <property type="term" value="F:endonuclease activity"/>
    <property type="evidence" value="ECO:0007669"/>
    <property type="project" value="UniProtKB-KW"/>
</dbReference>
<name>A0A402A7X2_9CHLR</name>
<dbReference type="CDD" id="cd17271">
    <property type="entry name" value="RMtype1_S_NmaSCMORF606P_TRD2-CR2_like"/>
    <property type="match status" value="1"/>
</dbReference>
<evidence type="ECO:0000256" key="1">
    <source>
        <dbReference type="ARBA" id="ARBA00010923"/>
    </source>
</evidence>
<evidence type="ECO:0000256" key="2">
    <source>
        <dbReference type="ARBA" id="ARBA00022747"/>
    </source>
</evidence>
<keyword evidence="5" id="KW-0540">Nuclease</keyword>
<dbReference type="Pfam" id="PF01420">
    <property type="entry name" value="Methylase_S"/>
    <property type="match status" value="2"/>
</dbReference>
<dbReference type="RefSeq" id="WP_126582613.1">
    <property type="nucleotide sequence ID" value="NZ_BIFR01000002.1"/>
</dbReference>
<dbReference type="Gene3D" id="1.10.287.1120">
    <property type="entry name" value="Bipartite methylase S protein"/>
    <property type="match status" value="1"/>
</dbReference>
<keyword evidence="5" id="KW-0378">Hydrolase</keyword>
<dbReference type="PANTHER" id="PTHR30408:SF12">
    <property type="entry name" value="TYPE I RESTRICTION ENZYME MJAVIII SPECIFICITY SUBUNIT"/>
    <property type="match status" value="1"/>
</dbReference>
<keyword evidence="6" id="KW-1185">Reference proteome</keyword>
<gene>
    <name evidence="5" type="ORF">KTT_49640</name>
</gene>